<reference evidence="1" key="1">
    <citation type="journal article" date="2021" name="Proc. Natl. Acad. Sci. U.S.A.">
        <title>A Catalog of Tens of Thousands of Viruses from Human Metagenomes Reveals Hidden Associations with Chronic Diseases.</title>
        <authorList>
            <person name="Tisza M.J."/>
            <person name="Buck C.B."/>
        </authorList>
    </citation>
    <scope>NUCLEOTIDE SEQUENCE</scope>
    <source>
        <strain evidence="1">CtM4P7</strain>
    </source>
</reference>
<sequence length="243" mass="27192">MLQKAISYLVGLGEEAAKPEVLEIAGKTYCTKDLIRYGKEEKAEPLTASSLTSLIDYIKGRKEELRSSMILHVVSPTKVRLLSGLLEERDRETLFEVTTNPNGFEFDRYYSQEDFVINMQTAFVQSEETELILKVAGNVENKATANYGDDGCTQKTTIKRGIASREDVLVPNPVVLAPYRTFLEVEQPESKFVFRIKEGSGGEPNFKLVSADGGLWKYAAIKGIKEYLHNALQDEKLDITIIG</sequence>
<name>A0A8S5MY89_9CAUD</name>
<proteinExistence type="predicted"/>
<protein>
    <submittedName>
        <fullName evidence="1">Uncharacterized protein</fullName>
    </submittedName>
</protein>
<evidence type="ECO:0000313" key="1">
    <source>
        <dbReference type="EMBL" id="DAD87168.1"/>
    </source>
</evidence>
<dbReference type="EMBL" id="BK015015">
    <property type="protein sequence ID" value="DAD87168.1"/>
    <property type="molecule type" value="Genomic_DNA"/>
</dbReference>
<accession>A0A8S5MY89</accession>
<organism evidence="1">
    <name type="scientific">Siphoviridae sp. ctM4P7</name>
    <dbReference type="NCBI Taxonomy" id="2826256"/>
    <lineage>
        <taxon>Viruses</taxon>
        <taxon>Duplodnaviria</taxon>
        <taxon>Heunggongvirae</taxon>
        <taxon>Uroviricota</taxon>
        <taxon>Caudoviricetes</taxon>
    </lineage>
</organism>